<evidence type="ECO:0000313" key="2">
    <source>
        <dbReference type="Proteomes" id="UP001610563"/>
    </source>
</evidence>
<organism evidence="1 2">
    <name type="scientific">Aspergillus keveii</name>
    <dbReference type="NCBI Taxonomy" id="714993"/>
    <lineage>
        <taxon>Eukaryota</taxon>
        <taxon>Fungi</taxon>
        <taxon>Dikarya</taxon>
        <taxon>Ascomycota</taxon>
        <taxon>Pezizomycotina</taxon>
        <taxon>Eurotiomycetes</taxon>
        <taxon>Eurotiomycetidae</taxon>
        <taxon>Eurotiales</taxon>
        <taxon>Aspergillaceae</taxon>
        <taxon>Aspergillus</taxon>
        <taxon>Aspergillus subgen. Nidulantes</taxon>
    </lineage>
</organism>
<proteinExistence type="predicted"/>
<evidence type="ECO:0000313" key="1">
    <source>
        <dbReference type="EMBL" id="KAL2785229.1"/>
    </source>
</evidence>
<gene>
    <name evidence="1" type="ORF">BJX66DRAFT_66351</name>
</gene>
<keyword evidence="2" id="KW-1185">Reference proteome</keyword>
<dbReference type="Proteomes" id="UP001610563">
    <property type="component" value="Unassembled WGS sequence"/>
</dbReference>
<sequence>MIGGAVLFGRDDSIPYPPRTRNRARVTRANVETPLWVVVPSQRASSGTSVASQVRTGFCLHFQCSEVRQKPGSLLGAFLYGATGKKLRAPVVLLFGQVHHAIPVSPNVRQLTSAFCVCKLVFGAWRLCPEAASVQSGVRLGSFLRVDNAYL</sequence>
<dbReference type="EMBL" id="JBFTWV010000151">
    <property type="protein sequence ID" value="KAL2785229.1"/>
    <property type="molecule type" value="Genomic_DNA"/>
</dbReference>
<protein>
    <submittedName>
        <fullName evidence="1">Uncharacterized protein</fullName>
    </submittedName>
</protein>
<reference evidence="1 2" key="1">
    <citation type="submission" date="2024-07" db="EMBL/GenBank/DDBJ databases">
        <title>Section-level genome sequencing and comparative genomics of Aspergillus sections Usti and Cavernicolus.</title>
        <authorList>
            <consortium name="Lawrence Berkeley National Laboratory"/>
            <person name="Nybo J.L."/>
            <person name="Vesth T.C."/>
            <person name="Theobald S."/>
            <person name="Frisvad J.C."/>
            <person name="Larsen T.O."/>
            <person name="Kjaerboelling I."/>
            <person name="Rothschild-Mancinelli K."/>
            <person name="Lyhne E.K."/>
            <person name="Kogle M.E."/>
            <person name="Barry K."/>
            <person name="Clum A."/>
            <person name="Na H."/>
            <person name="Ledsgaard L."/>
            <person name="Lin J."/>
            <person name="Lipzen A."/>
            <person name="Kuo A."/>
            <person name="Riley R."/>
            <person name="Mondo S."/>
            <person name="Labutti K."/>
            <person name="Haridas S."/>
            <person name="Pangalinan J."/>
            <person name="Salamov A.A."/>
            <person name="Simmons B.A."/>
            <person name="Magnuson J.K."/>
            <person name="Chen J."/>
            <person name="Drula E."/>
            <person name="Henrissat B."/>
            <person name="Wiebenga A."/>
            <person name="Lubbers R.J."/>
            <person name="Gomes A.C."/>
            <person name="Makela M.R."/>
            <person name="Stajich J."/>
            <person name="Grigoriev I.V."/>
            <person name="Mortensen U.H."/>
            <person name="De Vries R.P."/>
            <person name="Baker S.E."/>
            <person name="Andersen M.R."/>
        </authorList>
    </citation>
    <scope>NUCLEOTIDE SEQUENCE [LARGE SCALE GENOMIC DNA]</scope>
    <source>
        <strain evidence="1 2">CBS 209.92</strain>
    </source>
</reference>
<accession>A0ABR4FPN0</accession>
<comment type="caution">
    <text evidence="1">The sequence shown here is derived from an EMBL/GenBank/DDBJ whole genome shotgun (WGS) entry which is preliminary data.</text>
</comment>
<name>A0ABR4FPN0_9EURO</name>